<dbReference type="Proteomes" id="UP000252345">
    <property type="component" value="Unassembled WGS sequence"/>
</dbReference>
<protein>
    <submittedName>
        <fullName evidence="1">Uncharacterized protein</fullName>
    </submittedName>
</protein>
<dbReference type="AlphaFoldDB" id="A0A366KE94"/>
<keyword evidence="2" id="KW-1185">Reference proteome</keyword>
<reference evidence="1 2" key="1">
    <citation type="submission" date="2017-10" db="EMBL/GenBank/DDBJ databases">
        <title>Bifidobacterium xylocopum sp. nov. and Bifidobacterium aemilianum sp. nov., from the carpenter bee (Xylocopa violacea) digestive tract.</title>
        <authorList>
            <person name="Alberoni D."/>
            <person name="Baffoni L."/>
            <person name="Di Gioia D."/>
            <person name="Gaggia F."/>
            <person name="Biavati B."/>
        </authorList>
    </citation>
    <scope>NUCLEOTIDE SEQUENCE [LARGE SCALE GENOMIC DNA]</scope>
    <source>
        <strain evidence="1 2">XV2</strain>
    </source>
</reference>
<dbReference type="RefSeq" id="WP_113852706.1">
    <property type="nucleotide sequence ID" value="NZ_PDCH01000001.1"/>
</dbReference>
<gene>
    <name evidence="1" type="ORF">CRD59_00865</name>
</gene>
<dbReference type="EMBL" id="PDCH01000001">
    <property type="protein sequence ID" value="RBQ00046.1"/>
    <property type="molecule type" value="Genomic_DNA"/>
</dbReference>
<comment type="caution">
    <text evidence="1">The sequence shown here is derived from an EMBL/GenBank/DDBJ whole genome shotgun (WGS) entry which is preliminary data.</text>
</comment>
<organism evidence="1 2">
    <name type="scientific">Bifidobacterium xylocopae</name>
    <dbReference type="NCBI Taxonomy" id="2493119"/>
    <lineage>
        <taxon>Bacteria</taxon>
        <taxon>Bacillati</taxon>
        <taxon>Actinomycetota</taxon>
        <taxon>Actinomycetes</taxon>
        <taxon>Bifidobacteriales</taxon>
        <taxon>Bifidobacteriaceae</taxon>
        <taxon>Bifidobacterium</taxon>
    </lineage>
</organism>
<accession>A0A366KE94</accession>
<proteinExistence type="predicted"/>
<dbReference type="OrthoDB" id="9256063at2"/>
<evidence type="ECO:0000313" key="2">
    <source>
        <dbReference type="Proteomes" id="UP000252345"/>
    </source>
</evidence>
<name>A0A366KE94_9BIFI</name>
<evidence type="ECO:0000313" key="1">
    <source>
        <dbReference type="EMBL" id="RBQ00046.1"/>
    </source>
</evidence>
<sequence>MRLIKTLDYKGDYWLGVYECETCHGHYFDRKANPLPAPQCGRTVEGLECALCDSGSPLSERYWMALCTVAWACQPHGDFVHTKRYGFPSFWYVYTDEHDIRSICIRFDYNGKSVEVGPRWIMTGEGTQADFEYLLDADSDEFDQRSLAQVAVNLCLHDLLGMDDGKEAE</sequence>